<evidence type="ECO:0000256" key="3">
    <source>
        <dbReference type="ARBA" id="ARBA00022475"/>
    </source>
</evidence>
<evidence type="ECO:0000256" key="2">
    <source>
        <dbReference type="ARBA" id="ARBA00022448"/>
    </source>
</evidence>
<dbReference type="PANTHER" id="PTHR43163:SF6">
    <property type="entry name" value="DIPEPTIDE TRANSPORT SYSTEM PERMEASE PROTEIN DPPB-RELATED"/>
    <property type="match status" value="1"/>
</dbReference>
<name>X0X9P1_9ZZZZ</name>
<gene>
    <name evidence="4" type="ORF">S01H1_70261</name>
</gene>
<evidence type="ECO:0008006" key="5">
    <source>
        <dbReference type="Google" id="ProtNLM"/>
    </source>
</evidence>
<dbReference type="AlphaFoldDB" id="X0X9P1"/>
<evidence type="ECO:0000256" key="1">
    <source>
        <dbReference type="ARBA" id="ARBA00004651"/>
    </source>
</evidence>
<sequence>MAGDPIEAYVTPETPPEIVELIRRKYHLDQPIPIQFIYWLQGVAEGDLGRAFSRGEQPVTEMIARYLPYSLELNIYSLILTLPLSFWIGTK</sequence>
<feature type="non-terminal residue" evidence="4">
    <location>
        <position position="91"/>
    </location>
</feature>
<keyword evidence="2" id="KW-0813">Transport</keyword>
<accession>X0X9P1</accession>
<protein>
    <recommendedName>
        <fullName evidence="5">ABC transmembrane type-1 domain-containing protein</fullName>
    </recommendedName>
</protein>
<evidence type="ECO:0000313" key="4">
    <source>
        <dbReference type="EMBL" id="GAG32122.1"/>
    </source>
</evidence>
<keyword evidence="3" id="KW-1003">Cell membrane</keyword>
<comment type="subcellular location">
    <subcellularLocation>
        <location evidence="1">Cell membrane</location>
        <topology evidence="1">Multi-pass membrane protein</topology>
    </subcellularLocation>
</comment>
<comment type="caution">
    <text evidence="4">The sequence shown here is derived from an EMBL/GenBank/DDBJ whole genome shotgun (WGS) entry which is preliminary data.</text>
</comment>
<organism evidence="4">
    <name type="scientific">marine sediment metagenome</name>
    <dbReference type="NCBI Taxonomy" id="412755"/>
    <lineage>
        <taxon>unclassified sequences</taxon>
        <taxon>metagenomes</taxon>
        <taxon>ecological metagenomes</taxon>
    </lineage>
</organism>
<dbReference type="GO" id="GO:0005886">
    <property type="term" value="C:plasma membrane"/>
    <property type="evidence" value="ECO:0007669"/>
    <property type="project" value="UniProtKB-SubCell"/>
</dbReference>
<proteinExistence type="predicted"/>
<dbReference type="PANTHER" id="PTHR43163">
    <property type="entry name" value="DIPEPTIDE TRANSPORT SYSTEM PERMEASE PROTEIN DPPB-RELATED"/>
    <property type="match status" value="1"/>
</dbReference>
<keyword evidence="3" id="KW-0472">Membrane</keyword>
<dbReference type="EMBL" id="BARS01046713">
    <property type="protein sequence ID" value="GAG32122.1"/>
    <property type="molecule type" value="Genomic_DNA"/>
</dbReference>
<reference evidence="4" key="1">
    <citation type="journal article" date="2014" name="Front. Microbiol.">
        <title>High frequency of phylogenetically diverse reductive dehalogenase-homologous genes in deep subseafloor sedimentary metagenomes.</title>
        <authorList>
            <person name="Kawai M."/>
            <person name="Futagami T."/>
            <person name="Toyoda A."/>
            <person name="Takaki Y."/>
            <person name="Nishi S."/>
            <person name="Hori S."/>
            <person name="Arai W."/>
            <person name="Tsubouchi T."/>
            <person name="Morono Y."/>
            <person name="Uchiyama I."/>
            <person name="Ito T."/>
            <person name="Fujiyama A."/>
            <person name="Inagaki F."/>
            <person name="Takami H."/>
        </authorList>
    </citation>
    <scope>NUCLEOTIDE SEQUENCE</scope>
    <source>
        <strain evidence="4">Expedition CK06-06</strain>
    </source>
</reference>